<keyword evidence="10" id="KW-0746">Sphingolipid metabolism</keyword>
<dbReference type="AlphaFoldDB" id="A0A5C3LXG9"/>
<dbReference type="GO" id="GO:0032541">
    <property type="term" value="C:cortical endoplasmic reticulum"/>
    <property type="evidence" value="ECO:0007669"/>
    <property type="project" value="TreeGrafter"/>
</dbReference>
<keyword evidence="5 10" id="KW-0256">Endoplasmic reticulum</keyword>
<keyword evidence="6 10" id="KW-1133">Transmembrane helix</keyword>
<sequence>MPICTTCSQSIAYLYTVYESEYNLRLEKCSQCRAFVDPYVEHDTLTLVLDLILLKRGVYRHLLYNRGTDPRRLVGKSASNTSNIQKSNIEPLFMIFGKRWLLTCHLGGALIFLDACMSPFISSYWLAVLIPMITVIRWSYLHPNQPKDVSPWTEETIKDFFRVLLGTFAETFAFQSGIIFACYITLKLVDWLKSFWYSKSRCQVSDIRREFRLSLIPLSLFYSSLIKLFLLFLLTIWVPKSTPSPHPGRELPEWTRILGNNTTHMKGALELLYDDRIDREWIVRNVLGGMSAGFGLRIILDIYPSFTTMIILAGWASKTLVARLVSDWVGGNEGTGEAWLAYSIP</sequence>
<name>A0A5C3LXG9_9AGAR</name>
<proteinExistence type="inferred from homology"/>
<evidence type="ECO:0000256" key="6">
    <source>
        <dbReference type="ARBA" id="ARBA00022989"/>
    </source>
</evidence>
<dbReference type="GO" id="GO:0005789">
    <property type="term" value="C:endoplasmic reticulum membrane"/>
    <property type="evidence" value="ECO:0007669"/>
    <property type="project" value="UniProtKB-SubCell"/>
</dbReference>
<reference evidence="11 12" key="1">
    <citation type="journal article" date="2019" name="Nat. Ecol. Evol.">
        <title>Megaphylogeny resolves global patterns of mushroom evolution.</title>
        <authorList>
            <person name="Varga T."/>
            <person name="Krizsan K."/>
            <person name="Foldi C."/>
            <person name="Dima B."/>
            <person name="Sanchez-Garcia M."/>
            <person name="Sanchez-Ramirez S."/>
            <person name="Szollosi G.J."/>
            <person name="Szarkandi J.G."/>
            <person name="Papp V."/>
            <person name="Albert L."/>
            <person name="Andreopoulos W."/>
            <person name="Angelini C."/>
            <person name="Antonin V."/>
            <person name="Barry K.W."/>
            <person name="Bougher N.L."/>
            <person name="Buchanan P."/>
            <person name="Buyck B."/>
            <person name="Bense V."/>
            <person name="Catcheside P."/>
            <person name="Chovatia M."/>
            <person name="Cooper J."/>
            <person name="Damon W."/>
            <person name="Desjardin D."/>
            <person name="Finy P."/>
            <person name="Geml J."/>
            <person name="Haridas S."/>
            <person name="Hughes K."/>
            <person name="Justo A."/>
            <person name="Karasinski D."/>
            <person name="Kautmanova I."/>
            <person name="Kiss B."/>
            <person name="Kocsube S."/>
            <person name="Kotiranta H."/>
            <person name="LaButti K.M."/>
            <person name="Lechner B.E."/>
            <person name="Liimatainen K."/>
            <person name="Lipzen A."/>
            <person name="Lukacs Z."/>
            <person name="Mihaltcheva S."/>
            <person name="Morgado L.N."/>
            <person name="Niskanen T."/>
            <person name="Noordeloos M.E."/>
            <person name="Ohm R.A."/>
            <person name="Ortiz-Santana B."/>
            <person name="Ovrebo C."/>
            <person name="Racz N."/>
            <person name="Riley R."/>
            <person name="Savchenko A."/>
            <person name="Shiryaev A."/>
            <person name="Soop K."/>
            <person name="Spirin V."/>
            <person name="Szebenyi C."/>
            <person name="Tomsovsky M."/>
            <person name="Tulloss R.E."/>
            <person name="Uehling J."/>
            <person name="Grigoriev I.V."/>
            <person name="Vagvolgyi C."/>
            <person name="Papp T."/>
            <person name="Martin F.M."/>
            <person name="Miettinen O."/>
            <person name="Hibbett D.S."/>
            <person name="Nagy L.G."/>
        </authorList>
    </citation>
    <scope>NUCLEOTIDE SEQUENCE [LARGE SCALE GENOMIC DNA]</scope>
    <source>
        <strain evidence="11 12">CBS 166.37</strain>
    </source>
</reference>
<dbReference type="EMBL" id="ML213648">
    <property type="protein sequence ID" value="TFK33461.1"/>
    <property type="molecule type" value="Genomic_DNA"/>
</dbReference>
<feature type="transmembrane region" description="Helical" evidence="10">
    <location>
        <begin position="172"/>
        <end position="192"/>
    </location>
</feature>
<evidence type="ECO:0000256" key="1">
    <source>
        <dbReference type="ARBA" id="ARBA00004477"/>
    </source>
</evidence>
<keyword evidence="3 10" id="KW-0813">Transport</keyword>
<evidence type="ECO:0000256" key="3">
    <source>
        <dbReference type="ARBA" id="ARBA00022448"/>
    </source>
</evidence>
<comment type="similarity">
    <text evidence="2 10">Belongs to the ARV1 family.</text>
</comment>
<gene>
    <name evidence="11" type="ORF">BDQ12DRAFT_766878</name>
</gene>
<evidence type="ECO:0000256" key="9">
    <source>
        <dbReference type="ARBA" id="ARBA00023136"/>
    </source>
</evidence>
<evidence type="ECO:0000313" key="12">
    <source>
        <dbReference type="Proteomes" id="UP000308652"/>
    </source>
</evidence>
<dbReference type="STRING" id="68775.A0A5C3LXG9"/>
<feature type="transmembrane region" description="Helical" evidence="10">
    <location>
        <begin position="124"/>
        <end position="141"/>
    </location>
</feature>
<keyword evidence="12" id="KW-1185">Reference proteome</keyword>
<dbReference type="GO" id="GO:0006665">
    <property type="term" value="P:sphingolipid metabolic process"/>
    <property type="evidence" value="ECO:0007669"/>
    <property type="project" value="UniProtKB-UniRule"/>
</dbReference>
<dbReference type="GO" id="GO:0097036">
    <property type="term" value="P:regulation of plasma membrane sterol distribution"/>
    <property type="evidence" value="ECO:0007669"/>
    <property type="project" value="UniProtKB-UniRule"/>
</dbReference>
<evidence type="ECO:0000256" key="10">
    <source>
        <dbReference type="RuleBase" id="RU368065"/>
    </source>
</evidence>
<dbReference type="GO" id="GO:0032366">
    <property type="term" value="P:intracellular sterol transport"/>
    <property type="evidence" value="ECO:0007669"/>
    <property type="project" value="UniProtKB-UniRule"/>
</dbReference>
<evidence type="ECO:0000256" key="7">
    <source>
        <dbReference type="ARBA" id="ARBA00023055"/>
    </source>
</evidence>
<evidence type="ECO:0000256" key="4">
    <source>
        <dbReference type="ARBA" id="ARBA00022692"/>
    </source>
</evidence>
<organism evidence="11 12">
    <name type="scientific">Crucibulum laeve</name>
    <dbReference type="NCBI Taxonomy" id="68775"/>
    <lineage>
        <taxon>Eukaryota</taxon>
        <taxon>Fungi</taxon>
        <taxon>Dikarya</taxon>
        <taxon>Basidiomycota</taxon>
        <taxon>Agaricomycotina</taxon>
        <taxon>Agaricomycetes</taxon>
        <taxon>Agaricomycetidae</taxon>
        <taxon>Agaricales</taxon>
        <taxon>Agaricineae</taxon>
        <taxon>Nidulariaceae</taxon>
        <taxon>Crucibulum</taxon>
    </lineage>
</organism>
<keyword evidence="9 10" id="KW-0472">Membrane</keyword>
<comment type="function">
    <text evidence="10">Mediator of sterol homeostasis involved in sterol uptake, trafficking and distribution into membranes.</text>
</comment>
<comment type="subcellular location">
    <subcellularLocation>
        <location evidence="1 10">Endoplasmic reticulum membrane</location>
        <topology evidence="1 10">Multi-pass membrane protein</topology>
    </subcellularLocation>
    <subcellularLocation>
        <location evidence="10">Golgi apparatus membrane</location>
        <topology evidence="10">Multi-pass membrane protein</topology>
    </subcellularLocation>
</comment>
<dbReference type="PANTHER" id="PTHR14467">
    <property type="entry name" value="ARV1"/>
    <property type="match status" value="1"/>
</dbReference>
<evidence type="ECO:0000256" key="2">
    <source>
        <dbReference type="ARBA" id="ARBA00009187"/>
    </source>
</evidence>
<evidence type="ECO:0000256" key="5">
    <source>
        <dbReference type="ARBA" id="ARBA00022824"/>
    </source>
</evidence>
<dbReference type="InterPro" id="IPR007290">
    <property type="entry name" value="Arv1"/>
</dbReference>
<feature type="transmembrane region" description="Helical" evidence="10">
    <location>
        <begin position="213"/>
        <end position="238"/>
    </location>
</feature>
<protein>
    <recommendedName>
        <fullName evidence="10">Protein ARV</fullName>
    </recommendedName>
</protein>
<keyword evidence="4 10" id="KW-0812">Transmembrane</keyword>
<dbReference type="GO" id="GO:0000139">
    <property type="term" value="C:Golgi membrane"/>
    <property type="evidence" value="ECO:0007669"/>
    <property type="project" value="UniProtKB-SubCell"/>
</dbReference>
<dbReference type="Pfam" id="PF04161">
    <property type="entry name" value="Arv1"/>
    <property type="match status" value="1"/>
</dbReference>
<dbReference type="GO" id="GO:0016125">
    <property type="term" value="P:sterol metabolic process"/>
    <property type="evidence" value="ECO:0007669"/>
    <property type="project" value="UniProtKB-UniRule"/>
</dbReference>
<keyword evidence="8 10" id="KW-0443">Lipid metabolism</keyword>
<accession>A0A5C3LXG9</accession>
<evidence type="ECO:0000313" key="11">
    <source>
        <dbReference type="EMBL" id="TFK33461.1"/>
    </source>
</evidence>
<keyword evidence="10" id="KW-0333">Golgi apparatus</keyword>
<keyword evidence="7 10" id="KW-0445">Lipid transport</keyword>
<dbReference type="Proteomes" id="UP000308652">
    <property type="component" value="Unassembled WGS sequence"/>
</dbReference>
<evidence type="ECO:0000256" key="8">
    <source>
        <dbReference type="ARBA" id="ARBA00023098"/>
    </source>
</evidence>
<dbReference type="OrthoDB" id="2192830at2759"/>
<feature type="transmembrane region" description="Helical" evidence="10">
    <location>
        <begin position="294"/>
        <end position="316"/>
    </location>
</feature>
<comment type="function">
    <text evidence="10">Regulates also the sphingolipid metabolism.</text>
</comment>
<dbReference type="PANTHER" id="PTHR14467:SF0">
    <property type="entry name" value="PROTEIN ARV1"/>
    <property type="match status" value="1"/>
</dbReference>